<evidence type="ECO:0008006" key="4">
    <source>
        <dbReference type="Google" id="ProtNLM"/>
    </source>
</evidence>
<feature type="transmembrane region" description="Helical" evidence="1">
    <location>
        <begin position="95"/>
        <end position="116"/>
    </location>
</feature>
<feature type="transmembrane region" description="Helical" evidence="1">
    <location>
        <begin position="16"/>
        <end position="35"/>
    </location>
</feature>
<dbReference type="STRING" id="1794912.AXX12_15940"/>
<dbReference type="AlphaFoldDB" id="A0A154BM63"/>
<keyword evidence="3" id="KW-1185">Reference proteome</keyword>
<comment type="caution">
    <text evidence="2">The sequence shown here is derived from an EMBL/GenBank/DDBJ whole genome shotgun (WGS) entry which is preliminary data.</text>
</comment>
<evidence type="ECO:0000313" key="3">
    <source>
        <dbReference type="Proteomes" id="UP000076268"/>
    </source>
</evidence>
<proteinExistence type="predicted"/>
<dbReference type="Proteomes" id="UP000076268">
    <property type="component" value="Unassembled WGS sequence"/>
</dbReference>
<dbReference type="RefSeq" id="WP_066245674.1">
    <property type="nucleotide sequence ID" value="NZ_LSGP01000026.1"/>
</dbReference>
<feature type="transmembrane region" description="Helical" evidence="1">
    <location>
        <begin position="41"/>
        <end position="62"/>
    </location>
</feature>
<keyword evidence="1" id="KW-0472">Membrane</keyword>
<organism evidence="2 3">
    <name type="scientific">Anaerosporomusa subterranea</name>
    <dbReference type="NCBI Taxonomy" id="1794912"/>
    <lineage>
        <taxon>Bacteria</taxon>
        <taxon>Bacillati</taxon>
        <taxon>Bacillota</taxon>
        <taxon>Negativicutes</taxon>
        <taxon>Acetonemataceae</taxon>
        <taxon>Anaerosporomusa</taxon>
    </lineage>
</organism>
<sequence length="118" mass="12680">MVIHICKGGFCTKKSIVGSITGIILGMIMAGYFLIWNGCIWDVVLSPIVFITTAIGLITGLINNTMKKLYAHILWGIAIGLVGYSFLFLPANMLSVGFITSLVVGSTLGLATYLSIRH</sequence>
<feature type="transmembrane region" description="Helical" evidence="1">
    <location>
        <begin position="69"/>
        <end position="89"/>
    </location>
</feature>
<keyword evidence="1" id="KW-1133">Transmembrane helix</keyword>
<name>A0A154BM63_ANASB</name>
<keyword evidence="1" id="KW-0812">Transmembrane</keyword>
<evidence type="ECO:0000256" key="1">
    <source>
        <dbReference type="SAM" id="Phobius"/>
    </source>
</evidence>
<protein>
    <recommendedName>
        <fullName evidence="4">TIGR04086 family membrane protein</fullName>
    </recommendedName>
</protein>
<reference evidence="2 3" key="1">
    <citation type="submission" date="2016-02" db="EMBL/GenBank/DDBJ databases">
        <title>Anaerosporomusa subterraneum gen. nov., sp. nov., a spore-forming obligate anaerobe isolated from saprolite.</title>
        <authorList>
            <person name="Choi J.K."/>
            <person name="Shah M."/>
            <person name="Yee N."/>
        </authorList>
    </citation>
    <scope>NUCLEOTIDE SEQUENCE [LARGE SCALE GENOMIC DNA]</scope>
    <source>
        <strain evidence="2 3">RU4</strain>
    </source>
</reference>
<dbReference type="EMBL" id="LSGP01000026">
    <property type="protein sequence ID" value="KYZ75064.1"/>
    <property type="molecule type" value="Genomic_DNA"/>
</dbReference>
<gene>
    <name evidence="2" type="ORF">AXX12_15940</name>
</gene>
<accession>A0A154BM63</accession>
<evidence type="ECO:0000313" key="2">
    <source>
        <dbReference type="EMBL" id="KYZ75064.1"/>
    </source>
</evidence>